<evidence type="ECO:0000313" key="2">
    <source>
        <dbReference type="Proteomes" id="UP000053681"/>
    </source>
</evidence>
<organism evidence="1 2">
    <name type="scientific">Priestia veravalensis</name>
    <dbReference type="NCBI Taxonomy" id="1414648"/>
    <lineage>
        <taxon>Bacteria</taxon>
        <taxon>Bacillati</taxon>
        <taxon>Bacillota</taxon>
        <taxon>Bacilli</taxon>
        <taxon>Bacillales</taxon>
        <taxon>Bacillaceae</taxon>
        <taxon>Priestia</taxon>
    </lineage>
</organism>
<name>A0A0V8JQN0_9BACI</name>
<gene>
    <name evidence="1" type="ORF">AS180_03530</name>
</gene>
<proteinExistence type="predicted"/>
<evidence type="ECO:0000313" key="1">
    <source>
        <dbReference type="EMBL" id="KSU89212.1"/>
    </source>
</evidence>
<accession>A0A0V8JQN0</accession>
<keyword evidence="2" id="KW-1185">Reference proteome</keyword>
<dbReference type="EMBL" id="LNQP01000008">
    <property type="protein sequence ID" value="KSU89212.1"/>
    <property type="molecule type" value="Genomic_DNA"/>
</dbReference>
<dbReference type="AlphaFoldDB" id="A0A0V8JQN0"/>
<dbReference type="RefSeq" id="WP_062686404.1">
    <property type="nucleotide sequence ID" value="NZ_KQ758630.1"/>
</dbReference>
<reference evidence="1 2" key="1">
    <citation type="submission" date="2015-11" db="EMBL/GenBank/DDBJ databases">
        <title>Bacillus caseinolyticus sp nov.</title>
        <authorList>
            <person name="Dastager S.G."/>
            <person name="Mawlankar R."/>
        </authorList>
    </citation>
    <scope>NUCLEOTIDE SEQUENCE [LARGE SCALE GENOMIC DNA]</scope>
    <source>
        <strain evidence="1 2">SGD-V-76</strain>
    </source>
</reference>
<dbReference type="Proteomes" id="UP000053681">
    <property type="component" value="Unassembled WGS sequence"/>
</dbReference>
<protein>
    <submittedName>
        <fullName evidence="1">Uncharacterized protein</fullName>
    </submittedName>
</protein>
<sequence length="86" mass="9998">MLLIYQKSDFLRGFYKTFPMETIEQISKKAESLTSAQLMGLKAMAVELCHKSNGRSLRFSSTDIDRYFRTAVGSDLNEKWYEIVVY</sequence>
<comment type="caution">
    <text evidence="1">The sequence shown here is derived from an EMBL/GenBank/DDBJ whole genome shotgun (WGS) entry which is preliminary data.</text>
</comment>